<protein>
    <submittedName>
        <fullName evidence="5">Cell division protein FtsZ</fullName>
    </submittedName>
</protein>
<dbReference type="Gene3D" id="3.40.50.1440">
    <property type="entry name" value="Tubulin/FtsZ, GTPase domain"/>
    <property type="match status" value="1"/>
</dbReference>
<dbReference type="CDD" id="cd02201">
    <property type="entry name" value="FtsZ_type1"/>
    <property type="match status" value="1"/>
</dbReference>
<dbReference type="PANTHER" id="PTHR30314">
    <property type="entry name" value="CELL DIVISION PROTEIN FTSZ-RELATED"/>
    <property type="match status" value="1"/>
</dbReference>
<dbReference type="Pfam" id="PF12327">
    <property type="entry name" value="FtsZ_C"/>
    <property type="match status" value="1"/>
</dbReference>
<name>A0AAP2RFN4_9EURY</name>
<evidence type="ECO:0000259" key="4">
    <source>
        <dbReference type="SMART" id="SM00864"/>
    </source>
</evidence>
<dbReference type="GO" id="GO:0051301">
    <property type="term" value="P:cell division"/>
    <property type="evidence" value="ECO:0007669"/>
    <property type="project" value="UniProtKB-KW"/>
</dbReference>
<dbReference type="SMART" id="SM00864">
    <property type="entry name" value="Tubulin"/>
    <property type="match status" value="1"/>
</dbReference>
<proteinExistence type="inferred from homology"/>
<dbReference type="EMBL" id="PGCK01000010">
    <property type="protein sequence ID" value="MCD1295715.1"/>
    <property type="molecule type" value="Genomic_DNA"/>
</dbReference>
<dbReference type="GO" id="GO:0005737">
    <property type="term" value="C:cytoplasm"/>
    <property type="evidence" value="ECO:0007669"/>
    <property type="project" value="TreeGrafter"/>
</dbReference>
<keyword evidence="3" id="KW-0342">GTP-binding</keyword>
<dbReference type="InterPro" id="IPR024757">
    <property type="entry name" value="FtsZ_C"/>
</dbReference>
<sequence length="319" mass="35442">MLEQENIPEAELYDYFPKMIKVVGCGGAGNNIINYINSIGLFGADTYAVDTDKRHLDVIRAGKKFHIGSSLEAPEKRTPEFGKKAAEVSGYRLHEAFQGSKVVFLIAGMGGVTGTGSAPVVARLAREYGAHVIALVTLPFKEEKEKRELAEEGINEVLKNADTVVVMDYEKLPGYDPGIPKENAYFMMDELLAEKIRLMVEIVTKRSLSHIAIWDYKRFFERTGLGVMFLREYPMDGDLIGSLETALEFPMSEHDASGATKAYVVMTSTRNISFDESVKLMDGIKKVLPSGIDIIWGAEIKKDFEKKLGLLIILTGFKK</sequence>
<dbReference type="RefSeq" id="WP_230742571.1">
    <property type="nucleotide sequence ID" value="NZ_PGCK01000010.1"/>
</dbReference>
<dbReference type="PANTHER" id="PTHR30314:SF3">
    <property type="entry name" value="MITOCHONDRIAL DIVISION PROTEIN FSZA"/>
    <property type="match status" value="1"/>
</dbReference>
<dbReference type="SUPFAM" id="SSF55307">
    <property type="entry name" value="Tubulin C-terminal domain-like"/>
    <property type="match status" value="1"/>
</dbReference>
<evidence type="ECO:0000256" key="1">
    <source>
        <dbReference type="ARBA" id="ARBA00009690"/>
    </source>
</evidence>
<evidence type="ECO:0000313" key="5">
    <source>
        <dbReference type="EMBL" id="MCD1295715.1"/>
    </source>
</evidence>
<dbReference type="InterPro" id="IPR045061">
    <property type="entry name" value="FtsZ/CetZ"/>
</dbReference>
<keyword evidence="5" id="KW-0131">Cell cycle</keyword>
<dbReference type="InterPro" id="IPR036525">
    <property type="entry name" value="Tubulin/FtsZ_GTPase_sf"/>
</dbReference>
<reference evidence="5 6" key="1">
    <citation type="submission" date="2017-11" db="EMBL/GenBank/DDBJ databases">
        <title>Isolation and Characterization of Family Methanocellaceae Species from Potential Methane Hydrate Area Offshore Southwestern Taiwan.</title>
        <authorList>
            <person name="Zhang W.-L."/>
            <person name="Chen W.-C."/>
            <person name="Lai M.-C."/>
            <person name="Chen S.-C."/>
        </authorList>
    </citation>
    <scope>NUCLEOTIDE SEQUENCE [LARGE SCALE GENOMIC DNA]</scope>
    <source>
        <strain evidence="5 6">CWC-04</strain>
    </source>
</reference>
<organism evidence="5 6">
    <name type="scientific">Methanooceanicella nereidis</name>
    <dbReference type="NCBI Taxonomy" id="2052831"/>
    <lineage>
        <taxon>Archaea</taxon>
        <taxon>Methanobacteriati</taxon>
        <taxon>Methanobacteriota</taxon>
        <taxon>Stenosarchaea group</taxon>
        <taxon>Methanomicrobia</taxon>
        <taxon>Methanocellales</taxon>
        <taxon>Methanocellaceae</taxon>
        <taxon>Methanooceanicella</taxon>
    </lineage>
</organism>
<accession>A0AAP2RFN4</accession>
<dbReference type="GO" id="GO:0005525">
    <property type="term" value="F:GTP binding"/>
    <property type="evidence" value="ECO:0007669"/>
    <property type="project" value="UniProtKB-KW"/>
</dbReference>
<keyword evidence="2" id="KW-0547">Nucleotide-binding</keyword>
<keyword evidence="5" id="KW-0132">Cell division</keyword>
<gene>
    <name evidence="5" type="ORF">CUJ83_11970</name>
</gene>
<dbReference type="InterPro" id="IPR003008">
    <property type="entry name" value="Tubulin_FtsZ_GTPase"/>
</dbReference>
<comment type="similarity">
    <text evidence="1">Belongs to the FtsZ family.</text>
</comment>
<dbReference type="InterPro" id="IPR000158">
    <property type="entry name" value="Cell_div_FtsZ"/>
</dbReference>
<dbReference type="GO" id="GO:0032153">
    <property type="term" value="C:cell division site"/>
    <property type="evidence" value="ECO:0007669"/>
    <property type="project" value="TreeGrafter"/>
</dbReference>
<dbReference type="Pfam" id="PF00091">
    <property type="entry name" value="Tubulin"/>
    <property type="match status" value="1"/>
</dbReference>
<dbReference type="PRINTS" id="PR00423">
    <property type="entry name" value="CELLDVISFTSZ"/>
</dbReference>
<dbReference type="AlphaFoldDB" id="A0AAP2RFN4"/>
<keyword evidence="6" id="KW-1185">Reference proteome</keyword>
<dbReference type="InterPro" id="IPR008280">
    <property type="entry name" value="Tub_FtsZ_C"/>
</dbReference>
<evidence type="ECO:0000256" key="2">
    <source>
        <dbReference type="ARBA" id="ARBA00022741"/>
    </source>
</evidence>
<feature type="domain" description="Tubulin/FtsZ GTPase" evidence="4">
    <location>
        <begin position="19"/>
        <end position="207"/>
    </location>
</feature>
<evidence type="ECO:0000256" key="3">
    <source>
        <dbReference type="ARBA" id="ARBA00023134"/>
    </source>
</evidence>
<dbReference type="GO" id="GO:0003924">
    <property type="term" value="F:GTPase activity"/>
    <property type="evidence" value="ECO:0007669"/>
    <property type="project" value="InterPro"/>
</dbReference>
<dbReference type="SUPFAM" id="SSF52490">
    <property type="entry name" value="Tubulin nucleotide-binding domain-like"/>
    <property type="match status" value="1"/>
</dbReference>
<evidence type="ECO:0000313" key="6">
    <source>
        <dbReference type="Proteomes" id="UP001320159"/>
    </source>
</evidence>
<dbReference type="Proteomes" id="UP001320159">
    <property type="component" value="Unassembled WGS sequence"/>
</dbReference>
<comment type="caution">
    <text evidence="5">The sequence shown here is derived from an EMBL/GenBank/DDBJ whole genome shotgun (WGS) entry which is preliminary data.</text>
</comment>